<dbReference type="InterPro" id="IPR045004">
    <property type="entry name" value="ECH_dom"/>
</dbReference>
<reference evidence="4" key="1">
    <citation type="submission" date="2021-02" db="EMBL/GenBank/DDBJ databases">
        <authorList>
            <person name="Dougan E. K."/>
            <person name="Rhodes N."/>
            <person name="Thang M."/>
            <person name="Chan C."/>
        </authorList>
    </citation>
    <scope>NUCLEOTIDE SEQUENCE</scope>
</reference>
<accession>A0A813HUF6</accession>
<dbReference type="PANTHER" id="PTHR43176:SF3">
    <property type="entry name" value="3-HYDROXYISOBUTYRYL-COA HYDROLASE, MITOCHONDRIAL"/>
    <property type="match status" value="1"/>
</dbReference>
<gene>
    <name evidence="4" type="ORF">PGLA1383_LOCUS56537</name>
</gene>
<dbReference type="PANTHER" id="PTHR43176">
    <property type="entry name" value="3-HYDROXYISOBUTYRYL-COA HYDROLASE-RELATED"/>
    <property type="match status" value="1"/>
</dbReference>
<feature type="compositionally biased region" description="Basic and acidic residues" evidence="2">
    <location>
        <begin position="208"/>
        <end position="217"/>
    </location>
</feature>
<feature type="region of interest" description="Disordered" evidence="2">
    <location>
        <begin position="178"/>
        <end position="226"/>
    </location>
</feature>
<sequence>MGKQLPLTSEQSQKKLNSRLQILIPGLQIAQAPDLLTVRSRLRLLSEEESARAELRRWAADRLEGLERGCPVAQEVSLRLLRIAESLHRRRPTPESRHQNLMDALERDYAVTLRLLRRPDFIEGVRATLVDKDGKPHWRSDNVAMRPLSVKQLVKDRALGVCIVTGQREQVPEKACCTRSRATARRQPSPTRKPGPKELQGHSLLGCRAKETSHGWKTESSMGYVK</sequence>
<feature type="domain" description="Enoyl-CoA hydratase/isomerase" evidence="3">
    <location>
        <begin position="37"/>
        <end position="144"/>
    </location>
</feature>
<dbReference type="OrthoDB" id="16820at2759"/>
<evidence type="ECO:0000313" key="4">
    <source>
        <dbReference type="EMBL" id="CAE8641975.1"/>
    </source>
</evidence>
<evidence type="ECO:0000256" key="2">
    <source>
        <dbReference type="SAM" id="MobiDB-lite"/>
    </source>
</evidence>
<keyword evidence="5" id="KW-1185">Reference proteome</keyword>
<dbReference type="EMBL" id="CAJNNV010033058">
    <property type="protein sequence ID" value="CAE8641975.1"/>
    <property type="molecule type" value="Genomic_DNA"/>
</dbReference>
<keyword evidence="1" id="KW-0378">Hydrolase</keyword>
<proteinExistence type="predicted"/>
<organism evidence="4 5">
    <name type="scientific">Polarella glacialis</name>
    <name type="common">Dinoflagellate</name>
    <dbReference type="NCBI Taxonomy" id="89957"/>
    <lineage>
        <taxon>Eukaryota</taxon>
        <taxon>Sar</taxon>
        <taxon>Alveolata</taxon>
        <taxon>Dinophyceae</taxon>
        <taxon>Suessiales</taxon>
        <taxon>Suessiaceae</taxon>
        <taxon>Polarella</taxon>
    </lineage>
</organism>
<dbReference type="GO" id="GO:0003860">
    <property type="term" value="F:3-hydroxyisobutyryl-CoA hydrolase activity"/>
    <property type="evidence" value="ECO:0007669"/>
    <property type="project" value="InterPro"/>
</dbReference>
<comment type="caution">
    <text evidence="4">The sequence shown here is derived from an EMBL/GenBank/DDBJ whole genome shotgun (WGS) entry which is preliminary data.</text>
</comment>
<dbReference type="Proteomes" id="UP000654075">
    <property type="component" value="Unassembled WGS sequence"/>
</dbReference>
<protein>
    <recommendedName>
        <fullName evidence="3">Enoyl-CoA hydratase/isomerase domain-containing protein</fullName>
    </recommendedName>
</protein>
<dbReference type="AlphaFoldDB" id="A0A813HUF6"/>
<evidence type="ECO:0000256" key="1">
    <source>
        <dbReference type="ARBA" id="ARBA00022801"/>
    </source>
</evidence>
<evidence type="ECO:0000313" key="5">
    <source>
        <dbReference type="Proteomes" id="UP000654075"/>
    </source>
</evidence>
<name>A0A813HUF6_POLGL</name>
<dbReference type="Pfam" id="PF16113">
    <property type="entry name" value="ECH_2"/>
    <property type="match status" value="1"/>
</dbReference>
<dbReference type="InterPro" id="IPR032259">
    <property type="entry name" value="HIBYL-CoA-H"/>
</dbReference>
<dbReference type="Gene3D" id="3.90.226.10">
    <property type="entry name" value="2-enoyl-CoA Hydratase, Chain A, domain 1"/>
    <property type="match status" value="1"/>
</dbReference>
<evidence type="ECO:0000259" key="3">
    <source>
        <dbReference type="Pfam" id="PF16113"/>
    </source>
</evidence>
<dbReference type="GO" id="GO:0006574">
    <property type="term" value="P:L-valine catabolic process"/>
    <property type="evidence" value="ECO:0007669"/>
    <property type="project" value="TreeGrafter"/>
</dbReference>